<feature type="transmembrane region" description="Helical" evidence="1">
    <location>
        <begin position="145"/>
        <end position="167"/>
    </location>
</feature>
<evidence type="ECO:0008006" key="5">
    <source>
        <dbReference type="Google" id="ProtNLM"/>
    </source>
</evidence>
<evidence type="ECO:0000256" key="2">
    <source>
        <dbReference type="SAM" id="SignalP"/>
    </source>
</evidence>
<feature type="signal peptide" evidence="2">
    <location>
        <begin position="1"/>
        <end position="19"/>
    </location>
</feature>
<keyword evidence="1" id="KW-0472">Membrane</keyword>
<comment type="caution">
    <text evidence="3">The sequence shown here is derived from an EMBL/GenBank/DDBJ whole genome shotgun (WGS) entry which is preliminary data.</text>
</comment>
<feature type="chain" id="PRO_5042217112" description="Thy-1 membrane glycoprotein" evidence="2">
    <location>
        <begin position="20"/>
        <end position="169"/>
    </location>
</feature>
<reference evidence="3" key="1">
    <citation type="journal article" date="2023" name="Science">
        <title>Genome structures resolve the early diversification of teleost fishes.</title>
        <authorList>
            <person name="Parey E."/>
            <person name="Louis A."/>
            <person name="Montfort J."/>
            <person name="Bouchez O."/>
            <person name="Roques C."/>
            <person name="Iampietro C."/>
            <person name="Lluch J."/>
            <person name="Castinel A."/>
            <person name="Donnadieu C."/>
            <person name="Desvignes T."/>
            <person name="Floi Bucao C."/>
            <person name="Jouanno E."/>
            <person name="Wen M."/>
            <person name="Mejri S."/>
            <person name="Dirks R."/>
            <person name="Jansen H."/>
            <person name="Henkel C."/>
            <person name="Chen W.J."/>
            <person name="Zahm M."/>
            <person name="Cabau C."/>
            <person name="Klopp C."/>
            <person name="Thompson A.W."/>
            <person name="Robinson-Rechavi M."/>
            <person name="Braasch I."/>
            <person name="Lecointre G."/>
            <person name="Bobe J."/>
            <person name="Postlethwait J.H."/>
            <person name="Berthelot C."/>
            <person name="Roest Crollius H."/>
            <person name="Guiguen Y."/>
        </authorList>
    </citation>
    <scope>NUCLEOTIDE SEQUENCE</scope>
    <source>
        <strain evidence="3">NC1722</strain>
    </source>
</reference>
<gene>
    <name evidence="3" type="ORF">AAFF_G00376530</name>
</gene>
<dbReference type="AlphaFoldDB" id="A0AAD7WLV7"/>
<keyword evidence="1" id="KW-0812">Transmembrane</keyword>
<keyword evidence="1" id="KW-1133">Transmembrane helix</keyword>
<sequence length="169" mass="18584">MELHLAATVVSLLVAVAVGQPINVGYPRGPQMYPCLTIIERNLRLDCDFPRTSPVPPGPFCEFKQDGKLMGSTIPNAQPIPDLKRRSNVTLVDPYKCRLTYARIQGSFDEKAYTYTCRVVQGTQALENSMALHQRNVPICSALSVLFQGPTSLLLTALTLPVILRLLSA</sequence>
<dbReference type="EMBL" id="JAINUG010000068">
    <property type="protein sequence ID" value="KAJ8401682.1"/>
    <property type="molecule type" value="Genomic_DNA"/>
</dbReference>
<keyword evidence="4" id="KW-1185">Reference proteome</keyword>
<dbReference type="Proteomes" id="UP001221898">
    <property type="component" value="Unassembled WGS sequence"/>
</dbReference>
<keyword evidence="2" id="KW-0732">Signal</keyword>
<evidence type="ECO:0000256" key="1">
    <source>
        <dbReference type="SAM" id="Phobius"/>
    </source>
</evidence>
<protein>
    <recommendedName>
        <fullName evidence="5">Thy-1 membrane glycoprotein</fullName>
    </recommendedName>
</protein>
<evidence type="ECO:0000313" key="4">
    <source>
        <dbReference type="Proteomes" id="UP001221898"/>
    </source>
</evidence>
<accession>A0AAD7WLV7</accession>
<proteinExistence type="predicted"/>
<name>A0AAD7WLV7_9TELE</name>
<organism evidence="3 4">
    <name type="scientific">Aldrovandia affinis</name>
    <dbReference type="NCBI Taxonomy" id="143900"/>
    <lineage>
        <taxon>Eukaryota</taxon>
        <taxon>Metazoa</taxon>
        <taxon>Chordata</taxon>
        <taxon>Craniata</taxon>
        <taxon>Vertebrata</taxon>
        <taxon>Euteleostomi</taxon>
        <taxon>Actinopterygii</taxon>
        <taxon>Neopterygii</taxon>
        <taxon>Teleostei</taxon>
        <taxon>Notacanthiformes</taxon>
        <taxon>Halosauridae</taxon>
        <taxon>Aldrovandia</taxon>
    </lineage>
</organism>
<evidence type="ECO:0000313" key="3">
    <source>
        <dbReference type="EMBL" id="KAJ8401682.1"/>
    </source>
</evidence>